<keyword evidence="5 14" id="KW-0121">Carboxypeptidase</keyword>
<evidence type="ECO:0000313" key="20">
    <source>
        <dbReference type="Proteomes" id="UP001177341"/>
    </source>
</evidence>
<dbReference type="Pfam" id="PF00905">
    <property type="entry name" value="Transpeptidase"/>
    <property type="match status" value="1"/>
</dbReference>
<evidence type="ECO:0000256" key="4">
    <source>
        <dbReference type="ARBA" id="ARBA00022519"/>
    </source>
</evidence>
<dbReference type="GO" id="GO:0006508">
    <property type="term" value="P:proteolysis"/>
    <property type="evidence" value="ECO:0007669"/>
    <property type="project" value="UniProtKB-KW"/>
</dbReference>
<dbReference type="AlphaFoldDB" id="A0AAW7XJ95"/>
<evidence type="ECO:0000256" key="2">
    <source>
        <dbReference type="ARBA" id="ARBA00004236"/>
    </source>
</evidence>
<comment type="caution">
    <text evidence="17">The sequence shown here is derived from an EMBL/GenBank/DDBJ whole genome shotgun (WGS) entry which is preliminary data.</text>
</comment>
<dbReference type="EMBL" id="JAUYVO010000008">
    <property type="protein sequence ID" value="MDP2523444.1"/>
    <property type="molecule type" value="Genomic_DNA"/>
</dbReference>
<proteinExistence type="inferred from homology"/>
<feature type="binding site" evidence="14">
    <location>
        <position position="352"/>
    </location>
    <ligand>
        <name>Zn(2+)</name>
        <dbReference type="ChEBI" id="CHEBI:29105"/>
    </ligand>
</feature>
<evidence type="ECO:0000256" key="6">
    <source>
        <dbReference type="ARBA" id="ARBA00022670"/>
    </source>
</evidence>
<sequence length="657" mass="73428">MSRFDPIKDHSSENRTFTFRAFIAFFLVLVLIGVLMGRLYFLQVIEYDRFAAMSENNRVQLQPVAPTRGLIYDTHGVLLADNRPSYSVTILKEEVGSHLDETLEELRSIIDINDREIERFKKRLNQRRRPYETIPVRFRLTEEEIAKLAVNYHRLPGVQVEADLIRYYPYGSSLVHAMGYVGRINEQELQVVNAQNYAGTHYIGKLGIENFYEPILHGKVGMQKVETNARGRVMRILERIDPEPGKDLELSLDLRLQQITEKLIADEKASVVAIDPKTGGILALVSTPAYDPNLFVTGISNEDYSALRDSDDLPLFNRAIRGRYPPGSTVKPVTGLAAIDSDAVQPSHTVWDPGFYTLTKGGRKYRDWKRSGHGKVDMSLAFAQSCDVWFYDVAYKMGVDPMSDYLGRFGFGQVTSLDLPEALSSFLPSREWKRRTRKLPWYPGDSLNLSIGQGFLVATPLQLATAATVLANRGKWVQPKLLKGIRETQPDGTVTVTMPDRIENASPIPEDIELNHPEYWELIVDDMVGVVHGSRGTARKIGLDAPYKIAGKSGTAQVVGIKQDERYDADKLEKRFHDHALFIAFAPADDPKIAVAVVIENGGGGSTNAAPVARKVMDAYLLGIDPTSPEELQQASIVDYSIMDSAASSGYVGHRHE</sequence>
<dbReference type="InterPro" id="IPR050515">
    <property type="entry name" value="Beta-lactam/transpept"/>
</dbReference>
<evidence type="ECO:0000259" key="15">
    <source>
        <dbReference type="Pfam" id="PF00905"/>
    </source>
</evidence>
<evidence type="ECO:0000256" key="14">
    <source>
        <dbReference type="HAMAP-Rule" id="MF_02081"/>
    </source>
</evidence>
<accession>A0AAW7XJ95</accession>
<dbReference type="Proteomes" id="UP001177341">
    <property type="component" value="Unassembled WGS sequence"/>
</dbReference>
<dbReference type="GO" id="GO:0005886">
    <property type="term" value="C:plasma membrane"/>
    <property type="evidence" value="ECO:0007669"/>
    <property type="project" value="UniProtKB-SubCell"/>
</dbReference>
<keyword evidence="11 14" id="KW-1133">Transmembrane helix</keyword>
<dbReference type="GO" id="GO:0009002">
    <property type="term" value="F:serine-type D-Ala-D-Ala carboxypeptidase activity"/>
    <property type="evidence" value="ECO:0007669"/>
    <property type="project" value="UniProtKB-UniRule"/>
</dbReference>
<feature type="domain" description="Penicillin-binding protein transpeptidase" evidence="15">
    <location>
        <begin position="270"/>
        <end position="618"/>
    </location>
</feature>
<comment type="pathway">
    <text evidence="14">Cell wall biogenesis; peptidoglycan biosynthesis.</text>
</comment>
<keyword evidence="13 14" id="KW-0961">Cell wall biogenesis/degradation</keyword>
<gene>
    <name evidence="14 17" type="primary">mrdA</name>
    <name evidence="17" type="ORF">Q4490_09480</name>
    <name evidence="18" type="ORF">Q8W30_12775</name>
</gene>
<dbReference type="Pfam" id="PF03717">
    <property type="entry name" value="PBP_dimer"/>
    <property type="match status" value="1"/>
</dbReference>
<keyword evidence="14" id="KW-0862">Zinc</keyword>
<evidence type="ECO:0000256" key="3">
    <source>
        <dbReference type="ARBA" id="ARBA00022475"/>
    </source>
</evidence>
<feature type="transmembrane region" description="Helical" evidence="14">
    <location>
        <begin position="21"/>
        <end position="41"/>
    </location>
</feature>
<dbReference type="InterPro" id="IPR012338">
    <property type="entry name" value="Beta-lactam/transpept-like"/>
</dbReference>
<organism evidence="17 19">
    <name type="scientific">Neptunomonas phycophila</name>
    <dbReference type="NCBI Taxonomy" id="1572645"/>
    <lineage>
        <taxon>Bacteria</taxon>
        <taxon>Pseudomonadati</taxon>
        <taxon>Pseudomonadota</taxon>
        <taxon>Gammaproteobacteria</taxon>
        <taxon>Oceanospirillales</taxon>
        <taxon>Oceanospirillaceae</taxon>
        <taxon>Neptunomonas</taxon>
    </lineage>
</organism>
<dbReference type="InterPro" id="IPR017790">
    <property type="entry name" value="Penicillin-binding_protein_2"/>
</dbReference>
<keyword evidence="10 14" id="KW-0573">Peptidoglycan synthesis</keyword>
<dbReference type="Gene3D" id="3.30.1390.30">
    <property type="entry name" value="Penicillin-binding protein 2a, domain 3"/>
    <property type="match status" value="1"/>
</dbReference>
<evidence type="ECO:0000256" key="11">
    <source>
        <dbReference type="ARBA" id="ARBA00022989"/>
    </source>
</evidence>
<evidence type="ECO:0000256" key="10">
    <source>
        <dbReference type="ARBA" id="ARBA00022984"/>
    </source>
</evidence>
<feature type="domain" description="Penicillin-binding protein dimerisation" evidence="16">
    <location>
        <begin position="64"/>
        <end position="235"/>
    </location>
</feature>
<evidence type="ECO:0000256" key="7">
    <source>
        <dbReference type="ARBA" id="ARBA00022692"/>
    </source>
</evidence>
<name>A0AAW7XJ95_9GAMM</name>
<dbReference type="RefSeq" id="WP_075170959.1">
    <property type="nucleotide sequence ID" value="NZ_CAXHZV010000005.1"/>
</dbReference>
<feature type="binding site" evidence="14">
    <location>
        <position position="373"/>
    </location>
    <ligand>
        <name>Zn(2+)</name>
        <dbReference type="ChEBI" id="CHEBI:29105"/>
    </ligand>
</feature>
<keyword evidence="7 14" id="KW-0812">Transmembrane</keyword>
<dbReference type="EMBL" id="JAUOPG010000005">
    <property type="protein sequence ID" value="MDO6453796.1"/>
    <property type="molecule type" value="Genomic_DNA"/>
</dbReference>
<comment type="catalytic activity">
    <reaction evidence="14">
        <text>Preferential cleavage: (Ac)2-L-Lys-D-Ala-|-D-Ala. Also transpeptidation of peptidyl-alanyl moieties that are N-acyl substituents of D-alanine.</text>
        <dbReference type="EC" id="3.4.16.4"/>
    </reaction>
</comment>
<evidence type="ECO:0000256" key="1">
    <source>
        <dbReference type="ARBA" id="ARBA00004167"/>
    </source>
</evidence>
<dbReference type="InterPro" id="IPR001460">
    <property type="entry name" value="PCN-bd_Tpept"/>
</dbReference>
<keyword evidence="3 14" id="KW-1003">Cell membrane</keyword>
<reference evidence="17" key="1">
    <citation type="submission" date="2023-07" db="EMBL/GenBank/DDBJ databases">
        <title>Genome content predicts the carbon catabolic preferences of heterotrophic bacteria.</title>
        <authorList>
            <person name="Gralka M."/>
        </authorList>
    </citation>
    <scope>NUCLEOTIDE SEQUENCE</scope>
    <source>
        <strain evidence="18">5G01</strain>
        <strain evidence="17">I2M16</strain>
    </source>
</reference>
<keyword evidence="8 14" id="KW-0378">Hydrolase</keyword>
<evidence type="ECO:0000313" key="17">
    <source>
        <dbReference type="EMBL" id="MDO6453796.1"/>
    </source>
</evidence>
<evidence type="ECO:0000259" key="16">
    <source>
        <dbReference type="Pfam" id="PF03717"/>
    </source>
</evidence>
<evidence type="ECO:0000256" key="8">
    <source>
        <dbReference type="ARBA" id="ARBA00022801"/>
    </source>
</evidence>
<dbReference type="GO" id="GO:0008270">
    <property type="term" value="F:zinc ion binding"/>
    <property type="evidence" value="ECO:0007669"/>
    <property type="project" value="UniProtKB-UniRule"/>
</dbReference>
<dbReference type="PANTHER" id="PTHR30627:SF2">
    <property type="entry name" value="PEPTIDOGLYCAN D,D-TRANSPEPTIDASE MRDA"/>
    <property type="match status" value="1"/>
</dbReference>
<feature type="active site" description="Acyl-ester intermediate" evidence="14">
    <location>
        <position position="328"/>
    </location>
</feature>
<evidence type="ECO:0000256" key="13">
    <source>
        <dbReference type="ARBA" id="ARBA00023316"/>
    </source>
</evidence>
<comment type="function">
    <text evidence="14">Catalyzes cross-linking of the peptidoglycan cell wall.</text>
</comment>
<keyword evidence="4 14" id="KW-0997">Cell inner membrane</keyword>
<evidence type="ECO:0000256" key="12">
    <source>
        <dbReference type="ARBA" id="ARBA00023136"/>
    </source>
</evidence>
<dbReference type="NCBIfam" id="TIGR03423">
    <property type="entry name" value="pbp2_mrdA"/>
    <property type="match status" value="1"/>
</dbReference>
<evidence type="ECO:0000313" key="18">
    <source>
        <dbReference type="EMBL" id="MDP2523444.1"/>
    </source>
</evidence>
<dbReference type="InterPro" id="IPR036138">
    <property type="entry name" value="PBP_dimer_sf"/>
</dbReference>
<dbReference type="GO" id="GO:0071972">
    <property type="term" value="F:peptidoglycan L,D-transpeptidase activity"/>
    <property type="evidence" value="ECO:0007669"/>
    <property type="project" value="TreeGrafter"/>
</dbReference>
<dbReference type="GO" id="GO:0071555">
    <property type="term" value="P:cell wall organization"/>
    <property type="evidence" value="ECO:0007669"/>
    <property type="project" value="UniProtKB-KW"/>
</dbReference>
<keyword evidence="14" id="KW-0479">Metal-binding</keyword>
<dbReference type="InterPro" id="IPR005311">
    <property type="entry name" value="PBP_dimer"/>
</dbReference>
<keyword evidence="6 14" id="KW-0645">Protease</keyword>
<keyword evidence="12 14" id="KW-0472">Membrane</keyword>
<comment type="similarity">
    <text evidence="14">Belongs to the transpeptidase family. MrdA subfamily.</text>
</comment>
<dbReference type="HAMAP" id="MF_02081">
    <property type="entry name" value="MrdA_transpept"/>
    <property type="match status" value="1"/>
</dbReference>
<dbReference type="SUPFAM" id="SSF56601">
    <property type="entry name" value="beta-lactamase/transpeptidase-like"/>
    <property type="match status" value="1"/>
</dbReference>
<evidence type="ECO:0000256" key="9">
    <source>
        <dbReference type="ARBA" id="ARBA00022960"/>
    </source>
</evidence>
<dbReference type="GO" id="GO:0008658">
    <property type="term" value="F:penicillin binding"/>
    <property type="evidence" value="ECO:0007669"/>
    <property type="project" value="UniProtKB-UniRule"/>
</dbReference>
<feature type="binding site" evidence="14">
    <location>
        <position position="386"/>
    </location>
    <ligand>
        <name>Zn(2+)</name>
        <dbReference type="ChEBI" id="CHEBI:29105"/>
    </ligand>
</feature>
<keyword evidence="20" id="KW-1185">Reference proteome</keyword>
<comment type="cofactor">
    <cofactor evidence="14">
        <name>Zn(2+)</name>
        <dbReference type="ChEBI" id="CHEBI:29105"/>
    </cofactor>
    <text evidence="14">Binds one Zn(2+) ion per subunit.</text>
</comment>
<feature type="binding site" evidence="14">
    <location>
        <position position="367"/>
    </location>
    <ligand>
        <name>Zn(2+)</name>
        <dbReference type="ChEBI" id="CHEBI:29105"/>
    </ligand>
</feature>
<dbReference type="EC" id="3.4.16.4" evidence="14"/>
<comment type="subcellular location">
    <subcellularLocation>
        <location evidence="14">Cell inner membrane</location>
        <topology evidence="14">Single-pass membrane protein</topology>
    </subcellularLocation>
    <subcellularLocation>
        <location evidence="2">Cell membrane</location>
    </subcellularLocation>
    <subcellularLocation>
        <location evidence="1">Membrane</location>
        <topology evidence="1">Single-pass membrane protein</topology>
    </subcellularLocation>
</comment>
<protein>
    <recommendedName>
        <fullName evidence="14">Peptidoglycan D,D-transpeptidase MrdA</fullName>
        <ecNumber evidence="14">3.4.16.4</ecNumber>
    </recommendedName>
    <alternativeName>
        <fullName evidence="14">Penicillin-binding protein 2</fullName>
        <shortName evidence="14">PBP-2</shortName>
    </alternativeName>
</protein>
<evidence type="ECO:0000313" key="19">
    <source>
        <dbReference type="Proteomes" id="UP001169862"/>
    </source>
</evidence>
<evidence type="ECO:0000256" key="5">
    <source>
        <dbReference type="ARBA" id="ARBA00022645"/>
    </source>
</evidence>
<dbReference type="PANTHER" id="PTHR30627">
    <property type="entry name" value="PEPTIDOGLYCAN D,D-TRANSPEPTIDASE"/>
    <property type="match status" value="1"/>
</dbReference>
<dbReference type="GO" id="GO:0009252">
    <property type="term" value="P:peptidoglycan biosynthetic process"/>
    <property type="evidence" value="ECO:0007669"/>
    <property type="project" value="UniProtKB-UniRule"/>
</dbReference>
<dbReference type="SUPFAM" id="SSF56519">
    <property type="entry name" value="Penicillin binding protein dimerisation domain"/>
    <property type="match status" value="1"/>
</dbReference>
<dbReference type="Gene3D" id="3.40.710.10">
    <property type="entry name" value="DD-peptidase/beta-lactamase superfamily"/>
    <property type="match status" value="1"/>
</dbReference>
<dbReference type="Proteomes" id="UP001169862">
    <property type="component" value="Unassembled WGS sequence"/>
</dbReference>
<keyword evidence="9 14" id="KW-0133">Cell shape</keyword>
<dbReference type="Gene3D" id="3.90.1310.10">
    <property type="entry name" value="Penicillin-binding protein 2a (Domain 2)"/>
    <property type="match status" value="1"/>
</dbReference>
<dbReference type="GO" id="GO:0008360">
    <property type="term" value="P:regulation of cell shape"/>
    <property type="evidence" value="ECO:0007669"/>
    <property type="project" value="UniProtKB-KW"/>
</dbReference>